<dbReference type="RefSeq" id="WP_213170315.1">
    <property type="nucleotide sequence ID" value="NZ_CP070496.1"/>
</dbReference>
<dbReference type="PROSITE" id="PS51257">
    <property type="entry name" value="PROKAR_LIPOPROTEIN"/>
    <property type="match status" value="1"/>
</dbReference>
<protein>
    <recommendedName>
        <fullName evidence="2">LppM domain-containing protein</fullName>
    </recommendedName>
</protein>
<keyword evidence="4" id="KW-1185">Reference proteome</keyword>
<dbReference type="Proteomes" id="UP000662939">
    <property type="component" value="Chromosome"/>
</dbReference>
<dbReference type="AlphaFoldDB" id="A0A895XHB5"/>
<keyword evidence="1" id="KW-0472">Membrane</keyword>
<dbReference type="Pfam" id="PF21946">
    <property type="entry name" value="LppM"/>
    <property type="match status" value="1"/>
</dbReference>
<evidence type="ECO:0000313" key="3">
    <source>
        <dbReference type="EMBL" id="QSB04317.1"/>
    </source>
</evidence>
<keyword evidence="1" id="KW-1133">Transmembrane helix</keyword>
<gene>
    <name evidence="3" type="ORF">JQS30_10955</name>
</gene>
<proteinExistence type="predicted"/>
<sequence>MRYRPLLLIVGTLVTLLASTGCMRLELDLVINDDDTVDGHIVAAWSDDFLAEAASADIDFDPDQADALIDALLGDLPGIEDRRDYRQDGFSGETASFARQPLSDFASLEEGQDSLQIVRDGSRYQLTAYWNLQGYDPLEFDLSEQVPSPEITLSVTFPGRVTAHNGDLDGRTVTWNLALGEEHHLTAEAAGRNAGMLLATVGGGTVAILALMGLWQYRMLRRYSL</sequence>
<dbReference type="KEGG" id="nav:JQS30_10955"/>
<dbReference type="InterPro" id="IPR053807">
    <property type="entry name" value="LppM"/>
</dbReference>
<feature type="domain" description="LppM" evidence="2">
    <location>
        <begin position="24"/>
        <end position="189"/>
    </location>
</feature>
<evidence type="ECO:0000313" key="4">
    <source>
        <dbReference type="Proteomes" id="UP000662939"/>
    </source>
</evidence>
<reference evidence="3" key="1">
    <citation type="submission" date="2021-02" db="EMBL/GenBank/DDBJ databases">
        <title>Natronoglycomyces albus gen. nov., sp. nov, a haloalkaliphilic actinobacterium from a soda solonchak soil.</title>
        <authorList>
            <person name="Sorokin D.Y."/>
            <person name="Khijniak T.V."/>
            <person name="Zakharycheva A.P."/>
            <person name="Boueva O.V."/>
            <person name="Ariskina E.V."/>
            <person name="Hahnke R.L."/>
            <person name="Bunk B."/>
            <person name="Sproer C."/>
            <person name="Schumann P."/>
            <person name="Evtushenko L.I."/>
            <person name="Kublanov I.V."/>
        </authorList>
    </citation>
    <scope>NUCLEOTIDE SEQUENCE</scope>
    <source>
        <strain evidence="3">DSM 106290</strain>
    </source>
</reference>
<organism evidence="3 4">
    <name type="scientific">Natronoglycomyces albus</name>
    <dbReference type="NCBI Taxonomy" id="2811108"/>
    <lineage>
        <taxon>Bacteria</taxon>
        <taxon>Bacillati</taxon>
        <taxon>Actinomycetota</taxon>
        <taxon>Actinomycetes</taxon>
        <taxon>Glycomycetales</taxon>
        <taxon>Glycomycetaceae</taxon>
        <taxon>Natronoglycomyces</taxon>
    </lineage>
</organism>
<name>A0A895XHB5_9ACTN</name>
<dbReference type="EMBL" id="CP070496">
    <property type="protein sequence ID" value="QSB04317.1"/>
    <property type="molecule type" value="Genomic_DNA"/>
</dbReference>
<evidence type="ECO:0000259" key="2">
    <source>
        <dbReference type="Pfam" id="PF21946"/>
    </source>
</evidence>
<accession>A0A895XHB5</accession>
<evidence type="ECO:0000256" key="1">
    <source>
        <dbReference type="SAM" id="Phobius"/>
    </source>
</evidence>
<feature type="transmembrane region" description="Helical" evidence="1">
    <location>
        <begin position="194"/>
        <end position="215"/>
    </location>
</feature>
<keyword evidence="1" id="KW-0812">Transmembrane</keyword>